<sequence length="246" mass="27444">MEAVIAPTSTILSTDGHTFKYCLPYSSRKPPNVEVRWASKHARRVRALTPVRSGHFTYQDEEGDIGTGAQNPPRLHREATTDHRALPTFYTCRATLASIERQPVLIGASSSSQRTNEPSNYAMPDFTQLPKRRKVYNEDFYLESYTSCGPSELRYPPELPARHTASIGQFLLHVVDGQNTIQIWRINGFGPDGRAEWVSMAVGDVELINGKEYRLAYSGGMLGWVTNNTVGRQARRKSNGKGTAKA</sequence>
<name>A0A9P5ZGF4_PLEER</name>
<dbReference type="AlphaFoldDB" id="A0A9P5ZGF4"/>
<dbReference type="EMBL" id="MU154796">
    <property type="protein sequence ID" value="KAF9487264.1"/>
    <property type="molecule type" value="Genomic_DNA"/>
</dbReference>
<gene>
    <name evidence="1" type="ORF">BDN71DRAFT_1514137</name>
</gene>
<comment type="caution">
    <text evidence="1">The sequence shown here is derived from an EMBL/GenBank/DDBJ whole genome shotgun (WGS) entry which is preliminary data.</text>
</comment>
<evidence type="ECO:0000313" key="1">
    <source>
        <dbReference type="EMBL" id="KAF9487264.1"/>
    </source>
</evidence>
<accession>A0A9P5ZGF4</accession>
<dbReference type="Proteomes" id="UP000807025">
    <property type="component" value="Unassembled WGS sequence"/>
</dbReference>
<proteinExistence type="predicted"/>
<organism evidence="1 2">
    <name type="scientific">Pleurotus eryngii</name>
    <name type="common">Boletus of the steppes</name>
    <dbReference type="NCBI Taxonomy" id="5323"/>
    <lineage>
        <taxon>Eukaryota</taxon>
        <taxon>Fungi</taxon>
        <taxon>Dikarya</taxon>
        <taxon>Basidiomycota</taxon>
        <taxon>Agaricomycotina</taxon>
        <taxon>Agaricomycetes</taxon>
        <taxon>Agaricomycetidae</taxon>
        <taxon>Agaricales</taxon>
        <taxon>Pleurotineae</taxon>
        <taxon>Pleurotaceae</taxon>
        <taxon>Pleurotus</taxon>
    </lineage>
</organism>
<evidence type="ECO:0000313" key="2">
    <source>
        <dbReference type="Proteomes" id="UP000807025"/>
    </source>
</evidence>
<reference evidence="1" key="1">
    <citation type="submission" date="2020-11" db="EMBL/GenBank/DDBJ databases">
        <authorList>
            <consortium name="DOE Joint Genome Institute"/>
            <person name="Ahrendt S."/>
            <person name="Riley R."/>
            <person name="Andreopoulos W."/>
            <person name="Labutti K."/>
            <person name="Pangilinan J."/>
            <person name="Ruiz-Duenas F.J."/>
            <person name="Barrasa J.M."/>
            <person name="Sanchez-Garcia M."/>
            <person name="Camarero S."/>
            <person name="Miyauchi S."/>
            <person name="Serrano A."/>
            <person name="Linde D."/>
            <person name="Babiker R."/>
            <person name="Drula E."/>
            <person name="Ayuso-Fernandez I."/>
            <person name="Pacheco R."/>
            <person name="Padilla G."/>
            <person name="Ferreira P."/>
            <person name="Barriuso J."/>
            <person name="Kellner H."/>
            <person name="Castanera R."/>
            <person name="Alfaro M."/>
            <person name="Ramirez L."/>
            <person name="Pisabarro A.G."/>
            <person name="Kuo A."/>
            <person name="Tritt A."/>
            <person name="Lipzen A."/>
            <person name="He G."/>
            <person name="Yan M."/>
            <person name="Ng V."/>
            <person name="Cullen D."/>
            <person name="Martin F."/>
            <person name="Rosso M.-N."/>
            <person name="Henrissat B."/>
            <person name="Hibbett D."/>
            <person name="Martinez A.T."/>
            <person name="Grigoriev I.V."/>
        </authorList>
    </citation>
    <scope>NUCLEOTIDE SEQUENCE</scope>
    <source>
        <strain evidence="1">ATCC 90797</strain>
    </source>
</reference>
<keyword evidence="2" id="KW-1185">Reference proteome</keyword>
<protein>
    <submittedName>
        <fullName evidence="1">Uncharacterized protein</fullName>
    </submittedName>
</protein>
<dbReference type="OrthoDB" id="2825339at2759"/>